<feature type="domain" description="FimV N-terminal" evidence="3">
    <location>
        <begin position="24"/>
        <end position="129"/>
    </location>
</feature>
<dbReference type="NCBIfam" id="TIGR03504">
    <property type="entry name" value="FimV_Cterm"/>
    <property type="match status" value="1"/>
</dbReference>
<feature type="compositionally biased region" description="Acidic residues" evidence="2">
    <location>
        <begin position="712"/>
        <end position="743"/>
    </location>
</feature>
<comment type="caution">
    <text evidence="4">The sequence shown here is derived from an EMBL/GenBank/DDBJ whole genome shotgun (WGS) entry which is preliminary data.</text>
</comment>
<dbReference type="InterPro" id="IPR038440">
    <property type="entry name" value="FimV_C_sf"/>
</dbReference>
<protein>
    <submittedName>
        <fullName evidence="4">FimV-like protein</fullName>
    </submittedName>
</protein>
<accession>A0A4R6XRW8</accession>
<dbReference type="InterPro" id="IPR036779">
    <property type="entry name" value="LysM_dom_sf"/>
</dbReference>
<evidence type="ECO:0000313" key="5">
    <source>
        <dbReference type="Proteomes" id="UP000295724"/>
    </source>
</evidence>
<dbReference type="Gene3D" id="1.20.58.2200">
    <property type="match status" value="1"/>
</dbReference>
<dbReference type="InterPro" id="IPR020011">
    <property type="entry name" value="FimV_C"/>
</dbReference>
<dbReference type="InterPro" id="IPR057840">
    <property type="entry name" value="FimV_N"/>
</dbReference>
<feature type="compositionally biased region" description="Polar residues" evidence="2">
    <location>
        <begin position="290"/>
        <end position="315"/>
    </location>
</feature>
<feature type="compositionally biased region" description="Acidic residues" evidence="2">
    <location>
        <begin position="751"/>
        <end position="815"/>
    </location>
</feature>
<reference evidence="4 5" key="1">
    <citation type="submission" date="2019-03" db="EMBL/GenBank/DDBJ databases">
        <title>Genomic Encyclopedia of Type Strains, Phase IV (KMG-IV): sequencing the most valuable type-strain genomes for metagenomic binning, comparative biology and taxonomic classification.</title>
        <authorList>
            <person name="Goeker M."/>
        </authorList>
    </citation>
    <scope>NUCLEOTIDE SEQUENCE [LARGE SCALE GENOMIC DNA]</scope>
    <source>
        <strain evidence="4 5">DSM 25488</strain>
    </source>
</reference>
<sequence length="879" mass="96352">MKQKLILLTLVIGLTIVSQSTLSLGMGNIQVYSALDEQLRSTIELMTNPDEDLQNLTVKLASNADYKKVGLDRSFVPINILVNLDEDNPNIVNVTSNGPVSEPIISLLLDVNWNNGRILREFTILLDPPVYDVPTTNVQVNNVVVEQIQAIDEASPQAEVVTEATDVEPATQTTFTNEDVAQYERPDPVVEPVAEPIAETTVAYQQTNDDVYVNAGDTLWSIANRNKLGGLSTNQMMMAIYNNNSGSFIDNNINKLIKGSQLKMPSLDQAEAISYAEALAQVESHHQSWAPEQQNYSSYQTTEETYSDNTDTSSGLDYGVQLSGGDSEGSDSGLTNAEVGDSEVDQLSAEEQYNQESESADLQERISELEEIVEQQQSVIEVSDDGLANLETQLADASETASDETAEMLDDVWDETTDSVEEATDSISDFSVDLGSIDTSGETDDTLSDESLVADDNSIPVDEMVEDGMAEDSSDESASPNETDATETEEKTAVAPPKFSATIKEEPSVVDKTINWVMDNLKWVLIGLGALVLLLIVPRFLRSDGEEADETSFLDDIKQRKAEADQDDVESYESVDTKVNQPLEDTDEFVDSDDEEDVLAELDKSITFDEGEDADIEDKLFETDELTSTDGDDFDLDGFLNEGDNDTSITADHSETMAAAGFTDDLEDDIEKTEEVELASDDAFEEVSFDDLGMDLDDVVEAVDEAEKSAEESIEDAVDDIENTFDLDDELADLDLDDEDADEDKAASDEVSSDEEEFSFDEDFDFDLDDESEDDETESAVADEIEDKEDSSDEFDDLLDLSDETDSFDTATGDEMDEEIDLGLEGLMDDADAIDTKLDLAKAYLEMGDVEGAKNLLDEVVAEGSDAQIDEAKKIIDDM</sequence>
<keyword evidence="1" id="KW-0175">Coiled coil</keyword>
<dbReference type="Gene3D" id="3.10.350.10">
    <property type="entry name" value="LysM domain"/>
    <property type="match status" value="1"/>
</dbReference>
<feature type="region of interest" description="Disordered" evidence="2">
    <location>
        <begin position="704"/>
        <end position="815"/>
    </location>
</feature>
<dbReference type="AlphaFoldDB" id="A0A4R6XRW8"/>
<feature type="compositionally biased region" description="Acidic residues" evidence="2">
    <location>
        <begin position="463"/>
        <end position="475"/>
    </location>
</feature>
<feature type="region of interest" description="Disordered" evidence="2">
    <location>
        <begin position="286"/>
        <end position="338"/>
    </location>
</feature>
<dbReference type="InterPro" id="IPR020012">
    <property type="entry name" value="LysM_FimV"/>
</dbReference>
<evidence type="ECO:0000256" key="1">
    <source>
        <dbReference type="SAM" id="Coils"/>
    </source>
</evidence>
<name>A0A4R6XRW8_9GAMM</name>
<dbReference type="RefSeq" id="WP_099019134.1">
    <property type="nucleotide sequence ID" value="NZ_NIHB01000002.1"/>
</dbReference>
<dbReference type="Proteomes" id="UP000295724">
    <property type="component" value="Unassembled WGS sequence"/>
</dbReference>
<evidence type="ECO:0000259" key="3">
    <source>
        <dbReference type="Pfam" id="PF25800"/>
    </source>
</evidence>
<dbReference type="EMBL" id="SNZB01000002">
    <property type="protein sequence ID" value="TDR22496.1"/>
    <property type="molecule type" value="Genomic_DNA"/>
</dbReference>
<proteinExistence type="predicted"/>
<evidence type="ECO:0000256" key="2">
    <source>
        <dbReference type="SAM" id="MobiDB-lite"/>
    </source>
</evidence>
<keyword evidence="5" id="KW-1185">Reference proteome</keyword>
<evidence type="ECO:0000313" key="4">
    <source>
        <dbReference type="EMBL" id="TDR22496.1"/>
    </source>
</evidence>
<dbReference type="NCBIfam" id="TIGR03505">
    <property type="entry name" value="FimV_core"/>
    <property type="match status" value="1"/>
</dbReference>
<organism evidence="4 5">
    <name type="scientific">Marinicella litoralis</name>
    <dbReference type="NCBI Taxonomy" id="644220"/>
    <lineage>
        <taxon>Bacteria</taxon>
        <taxon>Pseudomonadati</taxon>
        <taxon>Pseudomonadota</taxon>
        <taxon>Gammaproteobacteria</taxon>
        <taxon>Lysobacterales</taxon>
        <taxon>Marinicellaceae</taxon>
        <taxon>Marinicella</taxon>
    </lineage>
</organism>
<dbReference type="OrthoDB" id="5298707at2"/>
<gene>
    <name evidence="4" type="ORF">C8D91_0987</name>
</gene>
<dbReference type="Pfam" id="PF25800">
    <property type="entry name" value="FimV_N"/>
    <property type="match status" value="1"/>
</dbReference>
<feature type="coiled-coil region" evidence="1">
    <location>
        <begin position="359"/>
        <end position="407"/>
    </location>
</feature>
<feature type="region of interest" description="Disordered" evidence="2">
    <location>
        <begin position="431"/>
        <end position="500"/>
    </location>
</feature>